<evidence type="ECO:0000313" key="3">
    <source>
        <dbReference type="Proteomes" id="UP001501578"/>
    </source>
</evidence>
<gene>
    <name evidence="2" type="ORF">GCM10009560_44830</name>
</gene>
<dbReference type="EMBL" id="BAAAHQ010000023">
    <property type="protein sequence ID" value="GAA0936261.1"/>
    <property type="molecule type" value="Genomic_DNA"/>
</dbReference>
<protein>
    <submittedName>
        <fullName evidence="2">Uncharacterized protein</fullName>
    </submittedName>
</protein>
<feature type="region of interest" description="Disordered" evidence="1">
    <location>
        <begin position="53"/>
        <end position="83"/>
    </location>
</feature>
<evidence type="ECO:0000256" key="1">
    <source>
        <dbReference type="SAM" id="MobiDB-lite"/>
    </source>
</evidence>
<sequence length="83" mass="8774">MNAHILGQSCGVASLISMAASMGHPEQGPQPGFEPSRRLSIIERSTDAIAWRQTEKAEAASISSRSPTGTVLPQWGRPTTSAI</sequence>
<name>A0ABN1Q1K2_9ACTN</name>
<feature type="compositionally biased region" description="Polar residues" evidence="1">
    <location>
        <begin position="61"/>
        <end position="83"/>
    </location>
</feature>
<keyword evidence="3" id="KW-1185">Reference proteome</keyword>
<dbReference type="Proteomes" id="UP001501578">
    <property type="component" value="Unassembled WGS sequence"/>
</dbReference>
<reference evidence="2 3" key="1">
    <citation type="journal article" date="2019" name="Int. J. Syst. Evol. Microbiol.">
        <title>The Global Catalogue of Microorganisms (GCM) 10K type strain sequencing project: providing services to taxonomists for standard genome sequencing and annotation.</title>
        <authorList>
            <consortium name="The Broad Institute Genomics Platform"/>
            <consortium name="The Broad Institute Genome Sequencing Center for Infectious Disease"/>
            <person name="Wu L."/>
            <person name="Ma J."/>
        </authorList>
    </citation>
    <scope>NUCLEOTIDE SEQUENCE [LARGE SCALE GENOMIC DNA]</scope>
    <source>
        <strain evidence="2 3">JCM 11136</strain>
    </source>
</reference>
<comment type="caution">
    <text evidence="2">The sequence shown here is derived from an EMBL/GenBank/DDBJ whole genome shotgun (WGS) entry which is preliminary data.</text>
</comment>
<organism evidence="2 3">
    <name type="scientific">Nonomuraea longicatena</name>
    <dbReference type="NCBI Taxonomy" id="83682"/>
    <lineage>
        <taxon>Bacteria</taxon>
        <taxon>Bacillati</taxon>
        <taxon>Actinomycetota</taxon>
        <taxon>Actinomycetes</taxon>
        <taxon>Streptosporangiales</taxon>
        <taxon>Streptosporangiaceae</taxon>
        <taxon>Nonomuraea</taxon>
    </lineage>
</organism>
<proteinExistence type="predicted"/>
<evidence type="ECO:0000313" key="2">
    <source>
        <dbReference type="EMBL" id="GAA0936261.1"/>
    </source>
</evidence>
<accession>A0ABN1Q1K2</accession>